<dbReference type="Pfam" id="PF03983">
    <property type="entry name" value="SHD1"/>
    <property type="match status" value="1"/>
</dbReference>
<dbReference type="GO" id="GO:0043130">
    <property type="term" value="F:ubiquitin binding"/>
    <property type="evidence" value="ECO:0007669"/>
    <property type="project" value="InterPro"/>
</dbReference>
<feature type="region of interest" description="Disordered" evidence="1">
    <location>
        <begin position="472"/>
        <end position="513"/>
    </location>
</feature>
<accession>A0A5C6F8D3</accession>
<dbReference type="InterPro" id="IPR007131">
    <property type="entry name" value="SHD1"/>
</dbReference>
<feature type="compositionally biased region" description="Low complexity" evidence="1">
    <location>
        <begin position="479"/>
        <end position="494"/>
    </location>
</feature>
<feature type="region of interest" description="Disordered" evidence="1">
    <location>
        <begin position="292"/>
        <end position="317"/>
    </location>
</feature>
<feature type="region of interest" description="Disordered" evidence="1">
    <location>
        <begin position="548"/>
        <end position="570"/>
    </location>
</feature>
<name>A0A5C6F8D3_9BACT</name>
<comment type="caution">
    <text evidence="3">The sequence shown here is derived from an EMBL/GenBank/DDBJ whole genome shotgun (WGS) entry which is preliminary data.</text>
</comment>
<evidence type="ECO:0000313" key="4">
    <source>
        <dbReference type="Proteomes" id="UP000317977"/>
    </source>
</evidence>
<dbReference type="OrthoDB" id="291762at2"/>
<dbReference type="Proteomes" id="UP000317977">
    <property type="component" value="Unassembled WGS sequence"/>
</dbReference>
<dbReference type="EMBL" id="SJPX01000001">
    <property type="protein sequence ID" value="TWU57658.1"/>
    <property type="molecule type" value="Genomic_DNA"/>
</dbReference>
<dbReference type="GO" id="GO:0042802">
    <property type="term" value="F:identical protein binding"/>
    <property type="evidence" value="ECO:0007669"/>
    <property type="project" value="InterPro"/>
</dbReference>
<dbReference type="Gene3D" id="2.30.30.700">
    <property type="entry name" value="SLA1 homology domain 1"/>
    <property type="match status" value="1"/>
</dbReference>
<feature type="compositionally biased region" description="Basic and acidic residues" evidence="1">
    <location>
        <begin position="293"/>
        <end position="316"/>
    </location>
</feature>
<protein>
    <recommendedName>
        <fullName evidence="2">SLA1 homology domain-containing protein</fullName>
    </recommendedName>
</protein>
<feature type="domain" description="SLA1 homology" evidence="2">
    <location>
        <begin position="509"/>
        <end position="554"/>
    </location>
</feature>
<organism evidence="3 4">
    <name type="scientific">Rubripirellula reticaptiva</name>
    <dbReference type="NCBI Taxonomy" id="2528013"/>
    <lineage>
        <taxon>Bacteria</taxon>
        <taxon>Pseudomonadati</taxon>
        <taxon>Planctomycetota</taxon>
        <taxon>Planctomycetia</taxon>
        <taxon>Pirellulales</taxon>
        <taxon>Pirellulaceae</taxon>
        <taxon>Rubripirellula</taxon>
    </lineage>
</organism>
<proteinExistence type="predicted"/>
<evidence type="ECO:0000259" key="2">
    <source>
        <dbReference type="Pfam" id="PF03983"/>
    </source>
</evidence>
<gene>
    <name evidence="3" type="ORF">Poly59_05650</name>
</gene>
<sequence>MQRCLVNYRIVYLLLTLLCGPILFGDAWAEGLAYRWKVGDQFAYQVKIEVDKPDEVETYEGVLRYEVNQSDDRWSQLTFRGGMPKQSKRKAQYQTRDPREMIIRMPSFPDPFARNRFAGTSSTTNKLTISSTGETVAMEGDSQLPYLIGNISQLPFEHLQGSGGNGNADAWQIVGDITVEQSDGQSRSMFPSAFGQQAPRKVRTASEQTSFQLQGIEGSLKTFKKTYLLKAPPIGDKAAYSIQGQGTWVFDAVKQRPHSLRFEQSLMTEDSNVSVRVPIKITYDLLSEEQLAEMDRESTERREKMARDAEERKRQQETPLTIGEQRLALKSLASGNDAQLVQTLNELAQKNLQNPDPKIVAAIEKRLNDPNRAVASSADRAMKAWSPVYEETVKLNQAYHDRSSPVDSTGLRVQSTRQLFGGQIIQAQNHGSFWYPAEVMELLPRNRVLAKMRGGSREEIVLDLTKIQLAPDLVDQPARPSRSSRSPSSRSTPSPFEPETDTESEDHPWTDVTGKHKIEAEFIEISGDSVKLKRVDGKEIIVPLEKLSQSDQQRAKALQDAIEADDNPFD</sequence>
<dbReference type="GO" id="GO:0030674">
    <property type="term" value="F:protein-macromolecule adaptor activity"/>
    <property type="evidence" value="ECO:0007669"/>
    <property type="project" value="InterPro"/>
</dbReference>
<keyword evidence="4" id="KW-1185">Reference proteome</keyword>
<reference evidence="3 4" key="1">
    <citation type="submission" date="2019-02" db="EMBL/GenBank/DDBJ databases">
        <title>Deep-cultivation of Planctomycetes and their phenomic and genomic characterization uncovers novel biology.</title>
        <authorList>
            <person name="Wiegand S."/>
            <person name="Jogler M."/>
            <person name="Boedeker C."/>
            <person name="Pinto D."/>
            <person name="Vollmers J."/>
            <person name="Rivas-Marin E."/>
            <person name="Kohn T."/>
            <person name="Peeters S.H."/>
            <person name="Heuer A."/>
            <person name="Rast P."/>
            <person name="Oberbeckmann S."/>
            <person name="Bunk B."/>
            <person name="Jeske O."/>
            <person name="Meyerdierks A."/>
            <person name="Storesund J.E."/>
            <person name="Kallscheuer N."/>
            <person name="Luecker S."/>
            <person name="Lage O.M."/>
            <person name="Pohl T."/>
            <person name="Merkel B.J."/>
            <person name="Hornburger P."/>
            <person name="Mueller R.-W."/>
            <person name="Bruemmer F."/>
            <person name="Labrenz M."/>
            <person name="Spormann A.M."/>
            <person name="Op Den Camp H."/>
            <person name="Overmann J."/>
            <person name="Amann R."/>
            <person name="Jetten M.S.M."/>
            <person name="Mascher T."/>
            <person name="Medema M.H."/>
            <person name="Devos D.P."/>
            <person name="Kaster A.-K."/>
            <person name="Ovreas L."/>
            <person name="Rohde M."/>
            <person name="Galperin M.Y."/>
            <person name="Jogler C."/>
        </authorList>
    </citation>
    <scope>NUCLEOTIDE SEQUENCE [LARGE SCALE GENOMIC DNA]</scope>
    <source>
        <strain evidence="3 4">Poly59</strain>
    </source>
</reference>
<dbReference type="GO" id="GO:0008092">
    <property type="term" value="F:cytoskeletal protein binding"/>
    <property type="evidence" value="ECO:0007669"/>
    <property type="project" value="InterPro"/>
</dbReference>
<evidence type="ECO:0000256" key="1">
    <source>
        <dbReference type="SAM" id="MobiDB-lite"/>
    </source>
</evidence>
<dbReference type="AlphaFoldDB" id="A0A5C6F8D3"/>
<evidence type="ECO:0000313" key="3">
    <source>
        <dbReference type="EMBL" id="TWU57658.1"/>
    </source>
</evidence>